<dbReference type="InterPro" id="IPR000086">
    <property type="entry name" value="NUDIX_hydrolase_dom"/>
</dbReference>
<feature type="domain" description="Nudix hydrolase" evidence="10">
    <location>
        <begin position="37"/>
        <end position="156"/>
    </location>
</feature>
<reference evidence="11 12" key="1">
    <citation type="submission" date="2016-11" db="EMBL/GenBank/DDBJ databases">
        <authorList>
            <person name="Jaros S."/>
            <person name="Januszkiewicz K."/>
            <person name="Wedrychowicz H."/>
        </authorList>
    </citation>
    <scope>NUCLEOTIDE SEQUENCE [LARGE SCALE GENOMIC DNA]</scope>
    <source>
        <strain evidence="11 12">DSM 2631</strain>
    </source>
</reference>
<dbReference type="RefSeq" id="WP_072897869.1">
    <property type="nucleotide sequence ID" value="NZ_FQVM01000050.1"/>
</dbReference>
<comment type="cofactor">
    <cofactor evidence="2">
        <name>Zn(2+)</name>
        <dbReference type="ChEBI" id="CHEBI:29105"/>
    </cofactor>
</comment>
<dbReference type="OrthoDB" id="9800077at2"/>
<keyword evidence="7" id="KW-0460">Magnesium</keyword>
<dbReference type="PANTHER" id="PTHR42904">
    <property type="entry name" value="NUDIX HYDROLASE, NUDC SUBFAMILY"/>
    <property type="match status" value="1"/>
</dbReference>
<evidence type="ECO:0000313" key="12">
    <source>
        <dbReference type="Proteomes" id="UP000184035"/>
    </source>
</evidence>
<keyword evidence="12" id="KW-1185">Reference proteome</keyword>
<sequence length="177" mass="20551">MKFKYCPLCGNKLEIKDSWDEGGVPYCPKDDKMFFDTPKPCIVVAVIKNQEILLLKQSYIYKNSKVLVSGYVGIDETAEETVYREVKEETGIEIENIKYLGTDYVKGKELLMITYMANYKDGDINKSSEVEWLDWSHIEDALCEMPEDEIGQKIVRKVLDEMNYKGEKAFRCDIKKK</sequence>
<accession>A0A1M4ZIS7</accession>
<evidence type="ECO:0000256" key="4">
    <source>
        <dbReference type="ARBA" id="ARBA00012381"/>
    </source>
</evidence>
<keyword evidence="5" id="KW-0479">Metal-binding</keyword>
<gene>
    <name evidence="11" type="ORF">SAMN05443638_1504</name>
</gene>
<dbReference type="Gene3D" id="3.90.79.10">
    <property type="entry name" value="Nucleoside Triphosphate Pyrophosphohydrolase"/>
    <property type="match status" value="1"/>
</dbReference>
<dbReference type="GO" id="GO:0019677">
    <property type="term" value="P:NAD+ catabolic process"/>
    <property type="evidence" value="ECO:0007669"/>
    <property type="project" value="TreeGrafter"/>
</dbReference>
<dbReference type="STRING" id="1533.SAMN05443638_1504"/>
<dbReference type="InterPro" id="IPR049734">
    <property type="entry name" value="NudC-like_C"/>
</dbReference>
<comment type="cofactor">
    <cofactor evidence="1">
        <name>Mg(2+)</name>
        <dbReference type="ChEBI" id="CHEBI:18420"/>
    </cofactor>
</comment>
<evidence type="ECO:0000256" key="7">
    <source>
        <dbReference type="ARBA" id="ARBA00022842"/>
    </source>
</evidence>
<evidence type="ECO:0000256" key="9">
    <source>
        <dbReference type="ARBA" id="ARBA00023679"/>
    </source>
</evidence>
<dbReference type="PROSITE" id="PS51462">
    <property type="entry name" value="NUDIX"/>
    <property type="match status" value="1"/>
</dbReference>
<dbReference type="PANTHER" id="PTHR42904:SF6">
    <property type="entry name" value="NAD-CAPPED RNA HYDROLASE NUDT12"/>
    <property type="match status" value="1"/>
</dbReference>
<dbReference type="Pfam" id="PF00293">
    <property type="entry name" value="NUDIX"/>
    <property type="match status" value="1"/>
</dbReference>
<dbReference type="PROSITE" id="PS00893">
    <property type="entry name" value="NUDIX_BOX"/>
    <property type="match status" value="1"/>
</dbReference>
<dbReference type="GO" id="GO:0035529">
    <property type="term" value="F:NADH pyrophosphatase activity"/>
    <property type="evidence" value="ECO:0007669"/>
    <property type="project" value="TreeGrafter"/>
</dbReference>
<dbReference type="GO" id="GO:0046872">
    <property type="term" value="F:metal ion binding"/>
    <property type="evidence" value="ECO:0007669"/>
    <property type="project" value="UniProtKB-KW"/>
</dbReference>
<dbReference type="AlphaFoldDB" id="A0A1M4ZIS7"/>
<dbReference type="GO" id="GO:0006742">
    <property type="term" value="P:NADP+ catabolic process"/>
    <property type="evidence" value="ECO:0007669"/>
    <property type="project" value="TreeGrafter"/>
</dbReference>
<keyword evidence="6" id="KW-0378">Hydrolase</keyword>
<evidence type="ECO:0000313" key="11">
    <source>
        <dbReference type="EMBL" id="SHF17878.1"/>
    </source>
</evidence>
<comment type="catalytic activity">
    <reaction evidence="9">
        <text>a 5'-end NAD(+)-phospho-ribonucleoside in mRNA + H2O = a 5'-end phospho-adenosine-phospho-ribonucleoside in mRNA + beta-nicotinamide D-ribonucleotide + 2 H(+)</text>
        <dbReference type="Rhea" id="RHEA:60876"/>
        <dbReference type="Rhea" id="RHEA-COMP:15698"/>
        <dbReference type="Rhea" id="RHEA-COMP:15719"/>
        <dbReference type="ChEBI" id="CHEBI:14649"/>
        <dbReference type="ChEBI" id="CHEBI:15377"/>
        <dbReference type="ChEBI" id="CHEBI:15378"/>
        <dbReference type="ChEBI" id="CHEBI:144029"/>
        <dbReference type="ChEBI" id="CHEBI:144051"/>
    </reaction>
    <physiologicalReaction direction="left-to-right" evidence="9">
        <dbReference type="Rhea" id="RHEA:60877"/>
    </physiologicalReaction>
</comment>
<evidence type="ECO:0000259" key="10">
    <source>
        <dbReference type="PROSITE" id="PS51462"/>
    </source>
</evidence>
<proteinExistence type="inferred from homology"/>
<dbReference type="EC" id="3.6.1.22" evidence="4"/>
<dbReference type="Proteomes" id="UP000184035">
    <property type="component" value="Unassembled WGS sequence"/>
</dbReference>
<dbReference type="CDD" id="cd03429">
    <property type="entry name" value="NUDIX_NADH_pyrophosphatase_Nudt13"/>
    <property type="match status" value="1"/>
</dbReference>
<dbReference type="SUPFAM" id="SSF55811">
    <property type="entry name" value="Nudix"/>
    <property type="match status" value="1"/>
</dbReference>
<dbReference type="InterPro" id="IPR015797">
    <property type="entry name" value="NUDIX_hydrolase-like_dom_sf"/>
</dbReference>
<evidence type="ECO:0000256" key="5">
    <source>
        <dbReference type="ARBA" id="ARBA00022723"/>
    </source>
</evidence>
<evidence type="ECO:0000256" key="6">
    <source>
        <dbReference type="ARBA" id="ARBA00022801"/>
    </source>
</evidence>
<evidence type="ECO:0000256" key="8">
    <source>
        <dbReference type="ARBA" id="ARBA00023027"/>
    </source>
</evidence>
<organism evidence="11 12">
    <name type="scientific">Clostridium fallax</name>
    <dbReference type="NCBI Taxonomy" id="1533"/>
    <lineage>
        <taxon>Bacteria</taxon>
        <taxon>Bacillati</taxon>
        <taxon>Bacillota</taxon>
        <taxon>Clostridia</taxon>
        <taxon>Eubacteriales</taxon>
        <taxon>Clostridiaceae</taxon>
        <taxon>Clostridium</taxon>
    </lineage>
</organism>
<name>A0A1M4ZIS7_9CLOT</name>
<dbReference type="EMBL" id="FQVM01000050">
    <property type="protein sequence ID" value="SHF17878.1"/>
    <property type="molecule type" value="Genomic_DNA"/>
</dbReference>
<evidence type="ECO:0000256" key="3">
    <source>
        <dbReference type="ARBA" id="ARBA00009595"/>
    </source>
</evidence>
<evidence type="ECO:0000256" key="2">
    <source>
        <dbReference type="ARBA" id="ARBA00001947"/>
    </source>
</evidence>
<keyword evidence="8" id="KW-0520">NAD</keyword>
<dbReference type="GO" id="GO:0005829">
    <property type="term" value="C:cytosol"/>
    <property type="evidence" value="ECO:0007669"/>
    <property type="project" value="TreeGrafter"/>
</dbReference>
<comment type="similarity">
    <text evidence="3">Belongs to the Nudix hydrolase family. NudC subfamily.</text>
</comment>
<dbReference type="InterPro" id="IPR050241">
    <property type="entry name" value="NAD-cap_RNA_hydrolase_NudC"/>
</dbReference>
<dbReference type="InterPro" id="IPR020084">
    <property type="entry name" value="NUDIX_hydrolase_CS"/>
</dbReference>
<evidence type="ECO:0000256" key="1">
    <source>
        <dbReference type="ARBA" id="ARBA00001946"/>
    </source>
</evidence>
<protein>
    <recommendedName>
        <fullName evidence="4">NAD(+) diphosphatase</fullName>
        <ecNumber evidence="4">3.6.1.22</ecNumber>
    </recommendedName>
</protein>